<evidence type="ECO:0000259" key="1">
    <source>
        <dbReference type="SMART" id="SM00587"/>
    </source>
</evidence>
<organism evidence="2 3">
    <name type="scientific">Nezara viridula</name>
    <name type="common">Southern green stink bug</name>
    <name type="synonym">Cimex viridulus</name>
    <dbReference type="NCBI Taxonomy" id="85310"/>
    <lineage>
        <taxon>Eukaryota</taxon>
        <taxon>Metazoa</taxon>
        <taxon>Ecdysozoa</taxon>
        <taxon>Arthropoda</taxon>
        <taxon>Hexapoda</taxon>
        <taxon>Insecta</taxon>
        <taxon>Pterygota</taxon>
        <taxon>Neoptera</taxon>
        <taxon>Paraneoptera</taxon>
        <taxon>Hemiptera</taxon>
        <taxon>Heteroptera</taxon>
        <taxon>Panheteroptera</taxon>
        <taxon>Pentatomomorpha</taxon>
        <taxon>Pentatomoidea</taxon>
        <taxon>Pentatomidae</taxon>
        <taxon>Pentatominae</taxon>
        <taxon>Nezara</taxon>
    </lineage>
</organism>
<dbReference type="EMBL" id="OV725083">
    <property type="protein sequence ID" value="CAH1406875.1"/>
    <property type="molecule type" value="Genomic_DNA"/>
</dbReference>
<sequence>MDKDILESVLKRNWKESSLEKIVSVESSPAVAKNLNFLSTVDRLKLKSILGNGKVVNKSLIIKLGTNPNEFQSEFNGRYDTFRKEVMMYDTLIKIEHLMEEFEDTEDILWCKMVHHIPYSCIVLEDLKAKGFHMAERGQFYDLDHALLAVHSLGRYHGMFKTLEARGLSPQGLKTWFLFDNEEMHDYFYWDMTALKDGVQRLWDPSWTPIVEKIKITKTEFHERLKKFAELDESKFNVTNHGDCHKNNIVVKYGWDKRPIAMRFLDFQLVHYGSPCIDLTYMFYLAVDPFVRRENFDLILRTYHNSLVNTLDKYNFQGNKPDLEEIKDGMEKYSFMGLMLSLTWHPNFLQSEKMEELRDFDKIAATEGKEGYADEGFHPEILEKNIGPDIIAFVDRFCSDS</sequence>
<evidence type="ECO:0000313" key="3">
    <source>
        <dbReference type="Proteomes" id="UP001152798"/>
    </source>
</evidence>
<reference evidence="2" key="1">
    <citation type="submission" date="2022-01" db="EMBL/GenBank/DDBJ databases">
        <authorList>
            <person name="King R."/>
        </authorList>
    </citation>
    <scope>NUCLEOTIDE SEQUENCE</scope>
</reference>
<dbReference type="InterPro" id="IPR011009">
    <property type="entry name" value="Kinase-like_dom_sf"/>
</dbReference>
<keyword evidence="3" id="KW-1185">Reference proteome</keyword>
<feature type="domain" description="CHK kinase-like" evidence="1">
    <location>
        <begin position="122"/>
        <end position="313"/>
    </location>
</feature>
<dbReference type="Pfam" id="PF02958">
    <property type="entry name" value="EcKL"/>
    <property type="match status" value="1"/>
</dbReference>
<dbReference type="AlphaFoldDB" id="A0A9P0HQ13"/>
<dbReference type="SUPFAM" id="SSF56112">
    <property type="entry name" value="Protein kinase-like (PK-like)"/>
    <property type="match status" value="1"/>
</dbReference>
<accession>A0A9P0HQ13</accession>
<dbReference type="PANTHER" id="PTHR11012">
    <property type="entry name" value="PROTEIN KINASE-LIKE DOMAIN-CONTAINING"/>
    <property type="match status" value="1"/>
</dbReference>
<dbReference type="Proteomes" id="UP001152798">
    <property type="component" value="Chromosome 7"/>
</dbReference>
<proteinExistence type="predicted"/>
<dbReference type="Gene3D" id="3.90.1200.10">
    <property type="match status" value="1"/>
</dbReference>
<dbReference type="SMART" id="SM00587">
    <property type="entry name" value="CHK"/>
    <property type="match status" value="1"/>
</dbReference>
<dbReference type="InterPro" id="IPR004119">
    <property type="entry name" value="EcKL"/>
</dbReference>
<dbReference type="InterPro" id="IPR015897">
    <property type="entry name" value="CHK_kinase-like"/>
</dbReference>
<dbReference type="PANTHER" id="PTHR11012:SF56">
    <property type="entry name" value="CHK KINASE-LIKE DOMAIN-CONTAINING PROTEIN-RELATED"/>
    <property type="match status" value="1"/>
</dbReference>
<dbReference type="OrthoDB" id="7634340at2759"/>
<protein>
    <recommendedName>
        <fullName evidence="1">CHK kinase-like domain-containing protein</fullName>
    </recommendedName>
</protein>
<evidence type="ECO:0000313" key="2">
    <source>
        <dbReference type="EMBL" id="CAH1406875.1"/>
    </source>
</evidence>
<name>A0A9P0HQ13_NEZVI</name>
<gene>
    <name evidence="2" type="ORF">NEZAVI_LOCUS14715</name>
</gene>